<evidence type="ECO:0008006" key="3">
    <source>
        <dbReference type="Google" id="ProtNLM"/>
    </source>
</evidence>
<dbReference type="Gene3D" id="3.10.450.530">
    <property type="entry name" value="Ribonuclease toxin, BrnT, of type II toxin-antitoxin system"/>
    <property type="match status" value="1"/>
</dbReference>
<dbReference type="InterPro" id="IPR038573">
    <property type="entry name" value="BrnT_sf"/>
</dbReference>
<dbReference type="RefSeq" id="WP_012606250.1">
    <property type="nucleotide sequence ID" value="NC_011758.1"/>
</dbReference>
<protein>
    <recommendedName>
        <fullName evidence="3">BrnT family toxin</fullName>
    </recommendedName>
</protein>
<evidence type="ECO:0000313" key="1">
    <source>
        <dbReference type="EMBL" id="ACK86356.1"/>
    </source>
</evidence>
<keyword evidence="1" id="KW-0614">Plasmid</keyword>
<dbReference type="AlphaFoldDB" id="B7L3E8"/>
<dbReference type="Proteomes" id="UP000002385">
    <property type="component" value="Plasmid pCMU01"/>
</dbReference>
<dbReference type="InterPro" id="IPR007460">
    <property type="entry name" value="BrnT_toxin"/>
</dbReference>
<dbReference type="Pfam" id="PF04365">
    <property type="entry name" value="BrnT_toxin"/>
    <property type="match status" value="1"/>
</dbReference>
<gene>
    <name evidence="1" type="ordered locus">Mchl_5629</name>
</gene>
<reference evidence="1 2" key="1">
    <citation type="submission" date="2008-12" db="EMBL/GenBank/DDBJ databases">
        <title>Complete sequence of plasmid1 of Methylobacterium chloromethanicum CM4.</title>
        <authorList>
            <consortium name="US DOE Joint Genome Institute"/>
            <person name="Lucas S."/>
            <person name="Copeland A."/>
            <person name="Lapidus A."/>
            <person name="Glavina del Rio T."/>
            <person name="Dalin E."/>
            <person name="Tice H."/>
            <person name="Bruce D."/>
            <person name="Goodwin L."/>
            <person name="Pitluck S."/>
            <person name="Chertkov O."/>
            <person name="Brettin T."/>
            <person name="Detter J.C."/>
            <person name="Han C."/>
            <person name="Larimer F."/>
            <person name="Land M."/>
            <person name="Hauser L."/>
            <person name="Kyrpides N."/>
            <person name="Mikhailova N."/>
            <person name="Marx C."/>
            <person name="Richardson P."/>
        </authorList>
    </citation>
    <scope>NUCLEOTIDE SEQUENCE [LARGE SCALE GENOMIC DNA]</scope>
    <source>
        <strain evidence="2">CM4 / NCIMB 13688</strain>
        <plasmid evidence="1 2">pCMU01</plasmid>
    </source>
</reference>
<dbReference type="EMBL" id="CP001299">
    <property type="protein sequence ID" value="ACK86356.1"/>
    <property type="molecule type" value="Genomic_DNA"/>
</dbReference>
<dbReference type="HOGENOM" id="CLU_149290_3_0_5"/>
<proteinExistence type="predicted"/>
<dbReference type="KEGG" id="mch:Mchl_5629"/>
<reference evidence="1 2" key="2">
    <citation type="journal article" date="2012" name="J. Bacteriol.">
        <title>Complete genome sequences of six strains of the genus Methylobacterium.</title>
        <authorList>
            <person name="Marx C.J."/>
            <person name="Bringel F."/>
            <person name="Chistoserdova L."/>
            <person name="Moulin L."/>
            <person name="Farhan Ul Haque M."/>
            <person name="Fleischman D.E."/>
            <person name="Gruffaz C."/>
            <person name="Jourand P."/>
            <person name="Knief C."/>
            <person name="Lee M.C."/>
            <person name="Muller E.E."/>
            <person name="Nadalig T."/>
            <person name="Peyraud R."/>
            <person name="Roselli S."/>
            <person name="Russ L."/>
            <person name="Goodwin L.A."/>
            <person name="Ivanova N."/>
            <person name="Kyrpides N."/>
            <person name="Lajus A."/>
            <person name="Land M.L."/>
            <person name="Medigue C."/>
            <person name="Mikhailova N."/>
            <person name="Nolan M."/>
            <person name="Woyke T."/>
            <person name="Stolyar S."/>
            <person name="Vorholt J.A."/>
            <person name="Vuilleumier S."/>
        </authorList>
    </citation>
    <scope>NUCLEOTIDE SEQUENCE [LARGE SCALE GENOMIC DNA]</scope>
    <source>
        <strain evidence="2">CM4 / NCIMB 13688</strain>
        <plasmid evidence="1 2">pCMU01</plasmid>
    </source>
</reference>
<organism evidence="1 2">
    <name type="scientific">Methylorubrum extorquens (strain CM4 / NCIMB 13688)</name>
    <name type="common">Methylobacterium extorquens</name>
    <dbReference type="NCBI Taxonomy" id="440085"/>
    <lineage>
        <taxon>Bacteria</taxon>
        <taxon>Pseudomonadati</taxon>
        <taxon>Pseudomonadota</taxon>
        <taxon>Alphaproteobacteria</taxon>
        <taxon>Hyphomicrobiales</taxon>
        <taxon>Methylobacteriaceae</taxon>
        <taxon>Methylorubrum</taxon>
    </lineage>
</organism>
<sequence>MRKAEGTLFQWDDGNSAKCQKHGVTLAEIEAMLTGITRRIAPDVAHSAEEQRFLAVGRTPTGRPIFVVFTLRGALIRPLSARYMHAKEAQRYEESS</sequence>
<name>B7L3E8_METC4</name>
<accession>B7L3E8</accession>
<evidence type="ECO:0000313" key="2">
    <source>
        <dbReference type="Proteomes" id="UP000002385"/>
    </source>
</evidence>
<geneLocation type="plasmid" evidence="1 2">
    <name>pCMU01</name>
</geneLocation>